<keyword evidence="4" id="KW-1185">Reference proteome</keyword>
<feature type="domain" description="CCHC-type" evidence="2">
    <location>
        <begin position="59"/>
        <end position="74"/>
    </location>
</feature>
<dbReference type="AlphaFoldDB" id="A0A3N4J7Z9"/>
<proteinExistence type="predicted"/>
<dbReference type="GO" id="GO:0003676">
    <property type="term" value="F:nucleic acid binding"/>
    <property type="evidence" value="ECO:0007669"/>
    <property type="project" value="InterPro"/>
</dbReference>
<dbReference type="InterPro" id="IPR001878">
    <property type="entry name" value="Znf_CCHC"/>
</dbReference>
<name>A0A3N4J7Z9_9PEZI</name>
<dbReference type="Proteomes" id="UP000276215">
    <property type="component" value="Unassembled WGS sequence"/>
</dbReference>
<evidence type="ECO:0000313" key="4">
    <source>
        <dbReference type="Proteomes" id="UP000276215"/>
    </source>
</evidence>
<dbReference type="OrthoDB" id="5473648at2759"/>
<keyword evidence="1" id="KW-0862">Zinc</keyword>
<evidence type="ECO:0000256" key="1">
    <source>
        <dbReference type="PROSITE-ProRule" id="PRU00047"/>
    </source>
</evidence>
<dbReference type="InterPro" id="IPR036875">
    <property type="entry name" value="Znf_CCHC_sf"/>
</dbReference>
<accession>A0A3N4J7Z9</accession>
<dbReference type="Gene3D" id="4.10.60.10">
    <property type="entry name" value="Zinc finger, CCHC-type"/>
    <property type="match status" value="1"/>
</dbReference>
<protein>
    <recommendedName>
        <fullName evidence="2">CCHC-type domain-containing protein</fullName>
    </recommendedName>
</protein>
<keyword evidence="1" id="KW-0479">Metal-binding</keyword>
<dbReference type="EMBL" id="ML120438">
    <property type="protein sequence ID" value="RPA94326.1"/>
    <property type="molecule type" value="Genomic_DNA"/>
</dbReference>
<evidence type="ECO:0000313" key="3">
    <source>
        <dbReference type="EMBL" id="RPA94326.1"/>
    </source>
</evidence>
<sequence length="77" mass="8454">MPLDITNLVPGDIFPPITRISRGRPKGEHIPPGEVRNRARVHQLTGGLPLVPDRTPHHCSTCGQEGHNARACKKPHN</sequence>
<evidence type="ECO:0000259" key="2">
    <source>
        <dbReference type="PROSITE" id="PS50158"/>
    </source>
</evidence>
<keyword evidence="1" id="KW-0863">Zinc-finger</keyword>
<reference evidence="3 4" key="1">
    <citation type="journal article" date="2018" name="Nat. Ecol. Evol.">
        <title>Pezizomycetes genomes reveal the molecular basis of ectomycorrhizal truffle lifestyle.</title>
        <authorList>
            <person name="Murat C."/>
            <person name="Payen T."/>
            <person name="Noel B."/>
            <person name="Kuo A."/>
            <person name="Morin E."/>
            <person name="Chen J."/>
            <person name="Kohler A."/>
            <person name="Krizsan K."/>
            <person name="Balestrini R."/>
            <person name="Da Silva C."/>
            <person name="Montanini B."/>
            <person name="Hainaut M."/>
            <person name="Levati E."/>
            <person name="Barry K.W."/>
            <person name="Belfiori B."/>
            <person name="Cichocki N."/>
            <person name="Clum A."/>
            <person name="Dockter R.B."/>
            <person name="Fauchery L."/>
            <person name="Guy J."/>
            <person name="Iotti M."/>
            <person name="Le Tacon F."/>
            <person name="Lindquist E.A."/>
            <person name="Lipzen A."/>
            <person name="Malagnac F."/>
            <person name="Mello A."/>
            <person name="Molinier V."/>
            <person name="Miyauchi S."/>
            <person name="Poulain J."/>
            <person name="Riccioni C."/>
            <person name="Rubini A."/>
            <person name="Sitrit Y."/>
            <person name="Splivallo R."/>
            <person name="Traeger S."/>
            <person name="Wang M."/>
            <person name="Zifcakova L."/>
            <person name="Wipf D."/>
            <person name="Zambonelli A."/>
            <person name="Paolocci F."/>
            <person name="Nowrousian M."/>
            <person name="Ottonello S."/>
            <person name="Baldrian P."/>
            <person name="Spatafora J.W."/>
            <person name="Henrissat B."/>
            <person name="Nagy L.G."/>
            <person name="Aury J.M."/>
            <person name="Wincker P."/>
            <person name="Grigoriev I.V."/>
            <person name="Bonfante P."/>
            <person name="Martin F.M."/>
        </authorList>
    </citation>
    <scope>NUCLEOTIDE SEQUENCE [LARGE SCALE GENOMIC DNA]</scope>
    <source>
        <strain evidence="3 4">120613-1</strain>
    </source>
</reference>
<organism evidence="3 4">
    <name type="scientific">Choiromyces venosus 120613-1</name>
    <dbReference type="NCBI Taxonomy" id="1336337"/>
    <lineage>
        <taxon>Eukaryota</taxon>
        <taxon>Fungi</taxon>
        <taxon>Dikarya</taxon>
        <taxon>Ascomycota</taxon>
        <taxon>Pezizomycotina</taxon>
        <taxon>Pezizomycetes</taxon>
        <taxon>Pezizales</taxon>
        <taxon>Tuberaceae</taxon>
        <taxon>Choiromyces</taxon>
    </lineage>
</organism>
<gene>
    <name evidence="3" type="ORF">L873DRAFT_1814476</name>
</gene>
<dbReference type="SUPFAM" id="SSF57756">
    <property type="entry name" value="Retrovirus zinc finger-like domains"/>
    <property type="match status" value="1"/>
</dbReference>
<dbReference type="PROSITE" id="PS50158">
    <property type="entry name" value="ZF_CCHC"/>
    <property type="match status" value="1"/>
</dbReference>
<dbReference type="GO" id="GO:0008270">
    <property type="term" value="F:zinc ion binding"/>
    <property type="evidence" value="ECO:0007669"/>
    <property type="project" value="UniProtKB-KW"/>
</dbReference>